<keyword evidence="6 12" id="KW-0728">SH3 domain</keyword>
<evidence type="ECO:0000256" key="7">
    <source>
        <dbReference type="ARBA" id="ARBA00022670"/>
    </source>
</evidence>
<dbReference type="Gene3D" id="2.30.250.10">
    <property type="entry name" value="Aminopeptidase i, Domain 2"/>
    <property type="match status" value="1"/>
</dbReference>
<dbReference type="PANTHER" id="PTHR28570:SF3">
    <property type="entry name" value="ASPARTYL AMINOPEPTIDASE"/>
    <property type="match status" value="1"/>
</dbReference>
<dbReference type="AlphaFoldDB" id="A0A367JLP9"/>
<dbReference type="NCBIfam" id="NF002759">
    <property type="entry name" value="PRK02813.1"/>
    <property type="match status" value="1"/>
</dbReference>
<evidence type="ECO:0000256" key="6">
    <source>
        <dbReference type="ARBA" id="ARBA00022443"/>
    </source>
</evidence>
<dbReference type="SUPFAM" id="SSF53187">
    <property type="entry name" value="Zn-dependent exopeptidases"/>
    <property type="match status" value="1"/>
</dbReference>
<evidence type="ECO:0000256" key="4">
    <source>
        <dbReference type="ARBA" id="ARBA00011965"/>
    </source>
</evidence>
<protein>
    <recommendedName>
        <fullName evidence="4">aspartyl aminopeptidase</fullName>
        <ecNumber evidence="4">3.4.11.21</ecNumber>
    </recommendedName>
</protein>
<feature type="compositionally biased region" description="Pro residues" evidence="13">
    <location>
        <begin position="159"/>
        <end position="192"/>
    </location>
</feature>
<dbReference type="PRINTS" id="PR00932">
    <property type="entry name" value="AMINO1PTASE"/>
</dbReference>
<keyword evidence="7" id="KW-0645">Protease</keyword>
<dbReference type="CDD" id="cd00174">
    <property type="entry name" value="SH3"/>
    <property type="match status" value="1"/>
</dbReference>
<sequence>MAESAFAQHLLSSVRNELDLLKKYNYIQPKAYDEILRLLPTQAPQGFAEALYDFTGENPSADLSFRRGDTIKIVEFVNDGWWKGSLNGRIGMFPSNYVKKLEQPPPSGPSPALPSRRNEKEGYGMPNQSYPPPAATGYSPVTSNYPPPPPQYAPSTNQYPPPPTNQYPPPSANQYPPPAANQYPPPTNQYAPPPAAVAPMAAAPSIPASAPMAAPASAPAAAPHEESKIAGFGKQLAGNVANAATWGFGGTNIPKEAQEFVEFVNNSPSPFHATHESAKLLLAAGFKEIKERDSWKIERKGKYFFTRNGSAIVAFVVGGQYSPGQGFSIVGAHTDSPCLKLKPISKKEKSGYLEVGVQLYGGGIWHSWFDRDLSVAGRVLVEQADGTFKHTLVKVDRPILRIPTLAIHLDRTANDGFTFNKEVQLAPILATATKAQLTGISTKDEVEADNSHHPLLIRILASEMNVEPSQIRDFELAVYDTQKSTIGGACNEFIFSPRLDNLEMSYCSIQALIASESIESDSNIRMAALFDNEEIGSMTAHGADSNLLPVTLQRLANTEVMDVSGTSATAFEEAIHKSILISADMAHAIHPNYSEKHEENHRPEMHKGTVIKVNANQRYATTAVTSLVLKELAKKHSIPIQEFVVRNDSSCGSTIGPMLSAKLGLRTVDVGNPQLSMHSIRETGGTDDVKHGIDLLRVFYEEFAVLEQKFIVD</sequence>
<dbReference type="SUPFAM" id="SSF50044">
    <property type="entry name" value="SH3-domain"/>
    <property type="match status" value="1"/>
</dbReference>
<evidence type="ECO:0000256" key="3">
    <source>
        <dbReference type="ARBA" id="ARBA00008290"/>
    </source>
</evidence>
<dbReference type="PRINTS" id="PR00452">
    <property type="entry name" value="SH3DOMAIN"/>
</dbReference>
<evidence type="ECO:0000256" key="11">
    <source>
        <dbReference type="ARBA" id="ARBA00023049"/>
    </source>
</evidence>
<feature type="region of interest" description="Disordered" evidence="13">
    <location>
        <begin position="100"/>
        <end position="192"/>
    </location>
</feature>
<dbReference type="InterPro" id="IPR001452">
    <property type="entry name" value="SH3_domain"/>
</dbReference>
<proteinExistence type="inferred from homology"/>
<dbReference type="FunFam" id="2.30.30.40:FF:000072">
    <property type="entry name" value="Unconventional Myosin IB"/>
    <property type="match status" value="1"/>
</dbReference>
<comment type="cofactor">
    <cofactor evidence="2">
        <name>Zn(2+)</name>
        <dbReference type="ChEBI" id="CHEBI:29105"/>
    </cofactor>
</comment>
<evidence type="ECO:0000256" key="2">
    <source>
        <dbReference type="ARBA" id="ARBA00001947"/>
    </source>
</evidence>
<dbReference type="Gene3D" id="2.30.30.40">
    <property type="entry name" value="SH3 Domains"/>
    <property type="match status" value="1"/>
</dbReference>
<keyword evidence="5" id="KW-0031">Aminopeptidase</keyword>
<evidence type="ECO:0000256" key="8">
    <source>
        <dbReference type="ARBA" id="ARBA00022723"/>
    </source>
</evidence>
<name>A0A367JLP9_RHIST</name>
<dbReference type="PROSITE" id="PS50002">
    <property type="entry name" value="SH3"/>
    <property type="match status" value="1"/>
</dbReference>
<accession>A0A367JLP9</accession>
<dbReference type="EMBL" id="PJQM01003087">
    <property type="protein sequence ID" value="RCH90862.1"/>
    <property type="molecule type" value="Genomic_DNA"/>
</dbReference>
<comment type="caution">
    <text evidence="15">The sequence shown here is derived from an EMBL/GenBank/DDBJ whole genome shotgun (WGS) entry which is preliminary data.</text>
</comment>
<dbReference type="InterPro" id="IPR036028">
    <property type="entry name" value="SH3-like_dom_sf"/>
</dbReference>
<feature type="domain" description="SH3" evidence="14">
    <location>
        <begin position="43"/>
        <end position="103"/>
    </location>
</feature>
<dbReference type="Gene3D" id="3.40.630.10">
    <property type="entry name" value="Zn peptidases"/>
    <property type="match status" value="1"/>
</dbReference>
<keyword evidence="9" id="KW-0378">Hydrolase</keyword>
<dbReference type="InterPro" id="IPR001948">
    <property type="entry name" value="Peptidase_M18"/>
</dbReference>
<comment type="catalytic activity">
    <reaction evidence="1">
        <text>Release of an N-terminal aspartate or glutamate from a peptide, with a preference for aspartate.</text>
        <dbReference type="EC" id="3.4.11.21"/>
    </reaction>
</comment>
<keyword evidence="11" id="KW-0482">Metalloprotease</keyword>
<evidence type="ECO:0000256" key="1">
    <source>
        <dbReference type="ARBA" id="ARBA00001335"/>
    </source>
</evidence>
<dbReference type="GO" id="GO:0008270">
    <property type="term" value="F:zinc ion binding"/>
    <property type="evidence" value="ECO:0007669"/>
    <property type="project" value="InterPro"/>
</dbReference>
<dbReference type="OrthoDB" id="9880441at2759"/>
<evidence type="ECO:0000256" key="5">
    <source>
        <dbReference type="ARBA" id="ARBA00022438"/>
    </source>
</evidence>
<dbReference type="CDD" id="cd05658">
    <property type="entry name" value="M18_DAP"/>
    <property type="match status" value="1"/>
</dbReference>
<evidence type="ECO:0000256" key="12">
    <source>
        <dbReference type="PROSITE-ProRule" id="PRU00192"/>
    </source>
</evidence>
<dbReference type="STRING" id="4846.A0A367JLP9"/>
<comment type="similarity">
    <text evidence="3">Belongs to the peptidase M18 family.</text>
</comment>
<evidence type="ECO:0000256" key="9">
    <source>
        <dbReference type="ARBA" id="ARBA00022801"/>
    </source>
</evidence>
<dbReference type="GO" id="GO:0000324">
    <property type="term" value="C:fungal-type vacuole"/>
    <property type="evidence" value="ECO:0007669"/>
    <property type="project" value="TreeGrafter"/>
</dbReference>
<keyword evidence="8" id="KW-0479">Metal-binding</keyword>
<evidence type="ECO:0000256" key="13">
    <source>
        <dbReference type="SAM" id="MobiDB-lite"/>
    </source>
</evidence>
<evidence type="ECO:0000256" key="10">
    <source>
        <dbReference type="ARBA" id="ARBA00022833"/>
    </source>
</evidence>
<dbReference type="Pfam" id="PF00018">
    <property type="entry name" value="SH3_1"/>
    <property type="match status" value="1"/>
</dbReference>
<dbReference type="Pfam" id="PF02127">
    <property type="entry name" value="Peptidase_M18"/>
    <property type="match status" value="1"/>
</dbReference>
<dbReference type="FunFam" id="2.30.250.10:FF:000001">
    <property type="entry name" value="Aspartyl aminopeptidase 1"/>
    <property type="match status" value="1"/>
</dbReference>
<dbReference type="GO" id="GO:0006508">
    <property type="term" value="P:proteolysis"/>
    <property type="evidence" value="ECO:0007669"/>
    <property type="project" value="UniProtKB-KW"/>
</dbReference>
<organism evidence="15 16">
    <name type="scientific">Rhizopus stolonifer</name>
    <name type="common">Rhizopus nigricans</name>
    <dbReference type="NCBI Taxonomy" id="4846"/>
    <lineage>
        <taxon>Eukaryota</taxon>
        <taxon>Fungi</taxon>
        <taxon>Fungi incertae sedis</taxon>
        <taxon>Mucoromycota</taxon>
        <taxon>Mucoromycotina</taxon>
        <taxon>Mucoromycetes</taxon>
        <taxon>Mucorales</taxon>
        <taxon>Mucorineae</taxon>
        <taxon>Rhizopodaceae</taxon>
        <taxon>Rhizopus</taxon>
    </lineage>
</organism>
<dbReference type="PANTHER" id="PTHR28570">
    <property type="entry name" value="ASPARTYL AMINOPEPTIDASE"/>
    <property type="match status" value="1"/>
</dbReference>
<keyword evidence="10" id="KW-0862">Zinc</keyword>
<keyword evidence="16" id="KW-1185">Reference proteome</keyword>
<dbReference type="GO" id="GO:0008237">
    <property type="term" value="F:metallopeptidase activity"/>
    <property type="evidence" value="ECO:0007669"/>
    <property type="project" value="UniProtKB-KW"/>
</dbReference>
<dbReference type="GO" id="GO:0004177">
    <property type="term" value="F:aminopeptidase activity"/>
    <property type="evidence" value="ECO:0007669"/>
    <property type="project" value="UniProtKB-KW"/>
</dbReference>
<dbReference type="InterPro" id="IPR023358">
    <property type="entry name" value="Peptidase_M18_dom2"/>
</dbReference>
<reference evidence="15 16" key="1">
    <citation type="journal article" date="2018" name="G3 (Bethesda)">
        <title>Phylogenetic and Phylogenomic Definition of Rhizopus Species.</title>
        <authorList>
            <person name="Gryganskyi A.P."/>
            <person name="Golan J."/>
            <person name="Dolatabadi S."/>
            <person name="Mondo S."/>
            <person name="Robb S."/>
            <person name="Idnurm A."/>
            <person name="Muszewska A."/>
            <person name="Steczkiewicz K."/>
            <person name="Masonjones S."/>
            <person name="Liao H.L."/>
            <person name="Gajdeczka M.T."/>
            <person name="Anike F."/>
            <person name="Vuek A."/>
            <person name="Anishchenko I.M."/>
            <person name="Voigt K."/>
            <person name="de Hoog G.S."/>
            <person name="Smith M.E."/>
            <person name="Heitman J."/>
            <person name="Vilgalys R."/>
            <person name="Stajich J.E."/>
        </authorList>
    </citation>
    <scope>NUCLEOTIDE SEQUENCE [LARGE SCALE GENOMIC DNA]</scope>
    <source>
        <strain evidence="15 16">LSU 92-RS-03</strain>
    </source>
</reference>
<dbReference type="SUPFAM" id="SSF101821">
    <property type="entry name" value="Aminopeptidase/glucanase lid domain"/>
    <property type="match status" value="1"/>
</dbReference>
<gene>
    <name evidence="15" type="ORF">CU098_003909</name>
</gene>
<dbReference type="Proteomes" id="UP000253551">
    <property type="component" value="Unassembled WGS sequence"/>
</dbReference>
<evidence type="ECO:0000313" key="15">
    <source>
        <dbReference type="EMBL" id="RCH90862.1"/>
    </source>
</evidence>
<feature type="compositionally biased region" description="Pro residues" evidence="13">
    <location>
        <begin position="103"/>
        <end position="112"/>
    </location>
</feature>
<evidence type="ECO:0000259" key="14">
    <source>
        <dbReference type="PROSITE" id="PS50002"/>
    </source>
</evidence>
<dbReference type="EC" id="3.4.11.21" evidence="4"/>
<dbReference type="SMART" id="SM00326">
    <property type="entry name" value="SH3"/>
    <property type="match status" value="1"/>
</dbReference>
<evidence type="ECO:0000313" key="16">
    <source>
        <dbReference type="Proteomes" id="UP000253551"/>
    </source>
</evidence>